<gene>
    <name evidence="1" type="ORF">UFOVP635_9</name>
</gene>
<protein>
    <submittedName>
        <fullName evidence="1">Uncharacterized protein</fullName>
    </submittedName>
</protein>
<dbReference type="EMBL" id="LR796596">
    <property type="protein sequence ID" value="CAB4153571.1"/>
    <property type="molecule type" value="Genomic_DNA"/>
</dbReference>
<organism evidence="1">
    <name type="scientific">uncultured Caudovirales phage</name>
    <dbReference type="NCBI Taxonomy" id="2100421"/>
    <lineage>
        <taxon>Viruses</taxon>
        <taxon>Duplodnaviria</taxon>
        <taxon>Heunggongvirae</taxon>
        <taxon>Uroviricota</taxon>
        <taxon>Caudoviricetes</taxon>
        <taxon>Peduoviridae</taxon>
        <taxon>Maltschvirus</taxon>
        <taxon>Maltschvirus maltsch</taxon>
    </lineage>
</organism>
<name>A0A6J5N6A9_9CAUD</name>
<sequence>MAKRIIKYVPKITGAKTEYREINEADMNFIQSELIRWLATMSELDMARDPDSKWTRDSWWHKRTDTLPRGHEGQNTPASFVGGMIMNVVYGTQRDLSDKQMDALTNISHIMGECMQGCTSFNFQIGFERNGNIL</sequence>
<reference evidence="1" key="1">
    <citation type="submission" date="2020-04" db="EMBL/GenBank/DDBJ databases">
        <authorList>
            <person name="Chiriac C."/>
            <person name="Salcher M."/>
            <person name="Ghai R."/>
            <person name="Kavagutti S V."/>
        </authorList>
    </citation>
    <scope>NUCLEOTIDE SEQUENCE</scope>
</reference>
<evidence type="ECO:0000313" key="1">
    <source>
        <dbReference type="EMBL" id="CAB4153571.1"/>
    </source>
</evidence>
<proteinExistence type="predicted"/>
<accession>A0A6J5N6A9</accession>